<dbReference type="Pfam" id="PF00702">
    <property type="entry name" value="Hydrolase"/>
    <property type="match status" value="1"/>
</dbReference>
<dbReference type="InterPro" id="IPR036412">
    <property type="entry name" value="HAD-like_sf"/>
</dbReference>
<comment type="subcellular location">
    <subcellularLocation>
        <location evidence="1">Cell membrane</location>
        <topology evidence="1">Multi-pass membrane protein</topology>
    </subcellularLocation>
</comment>
<dbReference type="InterPro" id="IPR027256">
    <property type="entry name" value="P-typ_ATPase_IB"/>
</dbReference>
<evidence type="ECO:0000256" key="11">
    <source>
        <dbReference type="RuleBase" id="RU362081"/>
    </source>
</evidence>
<name>A0A9X7WKQ6_9MYCO</name>
<dbReference type="InterPro" id="IPR051014">
    <property type="entry name" value="Cation_Transport_ATPase_IB"/>
</dbReference>
<proteinExistence type="inferred from homology"/>
<keyword evidence="3 11" id="KW-1003">Cell membrane</keyword>
<dbReference type="GO" id="GO:0015086">
    <property type="term" value="F:cadmium ion transmembrane transporter activity"/>
    <property type="evidence" value="ECO:0007669"/>
    <property type="project" value="TreeGrafter"/>
</dbReference>
<feature type="transmembrane region" description="Helical" evidence="11">
    <location>
        <begin position="190"/>
        <end position="206"/>
    </location>
</feature>
<dbReference type="GO" id="GO:0005524">
    <property type="term" value="F:ATP binding"/>
    <property type="evidence" value="ECO:0007669"/>
    <property type="project" value="UniProtKB-UniRule"/>
</dbReference>
<evidence type="ECO:0000256" key="6">
    <source>
        <dbReference type="ARBA" id="ARBA00022741"/>
    </source>
</evidence>
<dbReference type="InterPro" id="IPR059000">
    <property type="entry name" value="ATPase_P-type_domA"/>
</dbReference>
<dbReference type="SFLD" id="SFLDS00003">
    <property type="entry name" value="Haloacid_Dehalogenase"/>
    <property type="match status" value="1"/>
</dbReference>
<keyword evidence="7 11" id="KW-0067">ATP-binding</keyword>
<dbReference type="Gene3D" id="3.40.50.1000">
    <property type="entry name" value="HAD superfamily/HAD-like"/>
    <property type="match status" value="1"/>
</dbReference>
<dbReference type="GO" id="GO:0019829">
    <property type="term" value="F:ATPase-coupled monoatomic cation transmembrane transporter activity"/>
    <property type="evidence" value="ECO:0007669"/>
    <property type="project" value="InterPro"/>
</dbReference>
<dbReference type="Gene3D" id="2.70.150.10">
    <property type="entry name" value="Calcium-transporting ATPase, cytoplasmic transduction domain A"/>
    <property type="match status" value="1"/>
</dbReference>
<protein>
    <submittedName>
        <fullName evidence="13">Cadmium-translocating P-type ATPase</fullName>
    </submittedName>
</protein>
<dbReference type="InterPro" id="IPR006121">
    <property type="entry name" value="HMA_dom"/>
</dbReference>
<evidence type="ECO:0000256" key="7">
    <source>
        <dbReference type="ARBA" id="ARBA00022840"/>
    </source>
</evidence>
<dbReference type="EMBL" id="CP080997">
    <property type="protein sequence ID" value="QZA09826.1"/>
    <property type="molecule type" value="Genomic_DNA"/>
</dbReference>
<feature type="transmembrane region" description="Helical" evidence="11">
    <location>
        <begin position="414"/>
        <end position="438"/>
    </location>
</feature>
<keyword evidence="8" id="KW-1278">Translocase</keyword>
<evidence type="ECO:0000313" key="13">
    <source>
        <dbReference type="EMBL" id="QZA09826.1"/>
    </source>
</evidence>
<dbReference type="PRINTS" id="PR00120">
    <property type="entry name" value="HATPASE"/>
</dbReference>
<feature type="transmembrane region" description="Helical" evidence="11">
    <location>
        <begin position="743"/>
        <end position="770"/>
    </location>
</feature>
<keyword evidence="4 11" id="KW-0812">Transmembrane</keyword>
<dbReference type="SFLD" id="SFLDG00002">
    <property type="entry name" value="C1.7:_P-type_atpase_like"/>
    <property type="match status" value="1"/>
</dbReference>
<dbReference type="PANTHER" id="PTHR48085:SF5">
    <property type="entry name" value="CADMIUM_ZINC-TRANSPORTING ATPASE HMA4-RELATED"/>
    <property type="match status" value="1"/>
</dbReference>
<feature type="transmembrane region" description="Helical" evidence="11">
    <location>
        <begin position="444"/>
        <end position="470"/>
    </location>
</feature>
<dbReference type="SUPFAM" id="SSF56784">
    <property type="entry name" value="HAD-like"/>
    <property type="match status" value="1"/>
</dbReference>
<evidence type="ECO:0000256" key="4">
    <source>
        <dbReference type="ARBA" id="ARBA00022692"/>
    </source>
</evidence>
<dbReference type="PROSITE" id="PS50846">
    <property type="entry name" value="HMA_2"/>
    <property type="match status" value="1"/>
</dbReference>
<dbReference type="GO" id="GO:0046872">
    <property type="term" value="F:metal ion binding"/>
    <property type="evidence" value="ECO:0007669"/>
    <property type="project" value="UniProtKB-KW"/>
</dbReference>
<dbReference type="InterPro" id="IPR008250">
    <property type="entry name" value="ATPase_P-typ_transduc_dom_A_sf"/>
</dbReference>
<evidence type="ECO:0000256" key="1">
    <source>
        <dbReference type="ARBA" id="ARBA00004651"/>
    </source>
</evidence>
<dbReference type="NCBIfam" id="TIGR01525">
    <property type="entry name" value="ATPase-IB_hvy"/>
    <property type="match status" value="1"/>
</dbReference>
<keyword evidence="10 11" id="KW-0472">Membrane</keyword>
<dbReference type="Pfam" id="PF00122">
    <property type="entry name" value="E1-E2_ATPase"/>
    <property type="match status" value="1"/>
</dbReference>
<dbReference type="GO" id="GO:0005886">
    <property type="term" value="C:plasma membrane"/>
    <property type="evidence" value="ECO:0007669"/>
    <property type="project" value="UniProtKB-SubCell"/>
</dbReference>
<evidence type="ECO:0000256" key="3">
    <source>
        <dbReference type="ARBA" id="ARBA00022475"/>
    </source>
</evidence>
<dbReference type="FunFam" id="2.70.150.10:FF:000002">
    <property type="entry name" value="Copper-transporting ATPase 1, putative"/>
    <property type="match status" value="1"/>
</dbReference>
<dbReference type="InterPro" id="IPR044492">
    <property type="entry name" value="P_typ_ATPase_HD_dom"/>
</dbReference>
<organism evidence="13 14">
    <name type="scientific">Mycolicibacter heraklionensis</name>
    <dbReference type="NCBI Taxonomy" id="512402"/>
    <lineage>
        <taxon>Bacteria</taxon>
        <taxon>Bacillati</taxon>
        <taxon>Actinomycetota</taxon>
        <taxon>Actinomycetes</taxon>
        <taxon>Mycobacteriales</taxon>
        <taxon>Mycobacteriaceae</taxon>
        <taxon>Mycolicibacter</taxon>
    </lineage>
</organism>
<evidence type="ECO:0000313" key="14">
    <source>
        <dbReference type="Proteomes" id="UP000825008"/>
    </source>
</evidence>
<dbReference type="PANTHER" id="PTHR48085">
    <property type="entry name" value="CADMIUM/ZINC-TRANSPORTING ATPASE HMA2-RELATED"/>
    <property type="match status" value="1"/>
</dbReference>
<sequence>MWSQKRATASAKRLHFRSPPLKATTAAELKGLRVTAAVCADREHAPTVISAAAGRMRIQASNFRNSPLMAVAIEDGVSQVPGVRAVHAYPRTASVVIWYSAERCDRAAILSAIAAAQRTPAASVAARAPHSTEGREGSLGQRVIDWSARVRSGSGNEASDRRLGNDGCCDHDGSGPEPQRIWDVVKVRRAALSGALLTASAISAWVPPLVPIAFGLKVTALAVGASTFAPSSLRRLAQGRIGVGSLMTIAAAGAVGLGQVGEAAALAFLFSISEGLEEYAVARTRRGLRALLSLVPEQATVVRSGTETIVAAGELRVGDLMIVKPGERLATDGIIVAGRTALDMSAITGESVPVEAGRGDEVYAGSINGTGVLQVQVTATADNNSLARIVHIVEAEQARKGASQRLADRIARPLVPSIMIGAALIAGVGSILGSPAVWIERALVVLVAASPCALAIAVPVTVVAAIGAAAKIGVLIKGGAALETLGTVGAIALDKTGTLTANRPTVIEVATANGASRGDVLVVAAALEARSEHPLAAAILAASQPGGPVASDVQAFPGAGLSGTLDGHAVRLGRPGWLDPGALADQVTRMQKGGATAVLVERDSQLLGAIAVRDELRPEAAEAISALHDGGYRVSMLTGDNHATATALADQAGIAYVFAELRPEDKARLIAQMRADRPTAMVGDGVNDAPALAAADLGIAMGAMGTDVAIETADVALMGQDLRHLPYALRHARRSRQIMLQNVGLSLGIITVLMPLAVFGTLGLTAVVLVHELAEVVVIANGVRAGRMGPAALGAHR</sequence>
<evidence type="ECO:0000256" key="5">
    <source>
        <dbReference type="ARBA" id="ARBA00022723"/>
    </source>
</evidence>
<dbReference type="SFLD" id="SFLDF00027">
    <property type="entry name" value="p-type_atpase"/>
    <property type="match status" value="1"/>
</dbReference>
<reference evidence="13" key="1">
    <citation type="submission" date="2021-08" db="EMBL/GenBank/DDBJ databases">
        <title>Whole genome sequencing of non-tuberculosis mycobacteria type-strains.</title>
        <authorList>
            <person name="Igarashi Y."/>
            <person name="Osugi A."/>
            <person name="Mitarai S."/>
        </authorList>
    </citation>
    <scope>NUCLEOTIDE SEQUENCE</scope>
    <source>
        <strain evidence="13">JCM 30995</strain>
    </source>
</reference>
<dbReference type="Gene3D" id="3.40.1110.10">
    <property type="entry name" value="Calcium-transporting ATPase, cytoplasmic domain N"/>
    <property type="match status" value="1"/>
</dbReference>
<dbReference type="SUPFAM" id="SSF81665">
    <property type="entry name" value="Calcium ATPase, transmembrane domain M"/>
    <property type="match status" value="1"/>
</dbReference>
<evidence type="ECO:0000259" key="12">
    <source>
        <dbReference type="PROSITE" id="PS50846"/>
    </source>
</evidence>
<dbReference type="GO" id="GO:0016887">
    <property type="term" value="F:ATP hydrolysis activity"/>
    <property type="evidence" value="ECO:0007669"/>
    <property type="project" value="InterPro"/>
</dbReference>
<dbReference type="InterPro" id="IPR023214">
    <property type="entry name" value="HAD_sf"/>
</dbReference>
<dbReference type="PROSITE" id="PS00154">
    <property type="entry name" value="ATPASE_E1_E2"/>
    <property type="match status" value="1"/>
</dbReference>
<feature type="domain" description="HMA" evidence="12">
    <location>
        <begin position="54"/>
        <end position="121"/>
    </location>
</feature>
<dbReference type="CDD" id="cd02079">
    <property type="entry name" value="P-type_ATPase_HM"/>
    <property type="match status" value="1"/>
</dbReference>
<evidence type="ECO:0000256" key="10">
    <source>
        <dbReference type="ARBA" id="ARBA00023136"/>
    </source>
</evidence>
<dbReference type="KEGG" id="mher:K3U94_11760"/>
<feature type="transmembrane region" description="Helical" evidence="11">
    <location>
        <begin position="241"/>
        <end position="257"/>
    </location>
</feature>
<keyword evidence="9 11" id="KW-1133">Transmembrane helix</keyword>
<evidence type="ECO:0000256" key="8">
    <source>
        <dbReference type="ARBA" id="ARBA00022967"/>
    </source>
</evidence>
<dbReference type="PRINTS" id="PR00119">
    <property type="entry name" value="CATATPASE"/>
</dbReference>
<dbReference type="SUPFAM" id="SSF81653">
    <property type="entry name" value="Calcium ATPase, transduction domain A"/>
    <property type="match status" value="1"/>
</dbReference>
<keyword evidence="5 11" id="KW-0479">Metal-binding</keyword>
<dbReference type="InterPro" id="IPR001757">
    <property type="entry name" value="P_typ_ATPase"/>
</dbReference>
<dbReference type="InterPro" id="IPR018303">
    <property type="entry name" value="ATPase_P-typ_P_site"/>
</dbReference>
<evidence type="ECO:0000256" key="9">
    <source>
        <dbReference type="ARBA" id="ARBA00022989"/>
    </source>
</evidence>
<gene>
    <name evidence="13" type="primary">cadA</name>
    <name evidence="13" type="ORF">K3U94_11760</name>
</gene>
<evidence type="ECO:0000256" key="2">
    <source>
        <dbReference type="ARBA" id="ARBA00006024"/>
    </source>
</evidence>
<accession>A0A9X7WKQ6</accession>
<dbReference type="Proteomes" id="UP000825008">
    <property type="component" value="Chromosome"/>
</dbReference>
<dbReference type="AlphaFoldDB" id="A0A9X7WKQ6"/>
<dbReference type="InterPro" id="IPR023298">
    <property type="entry name" value="ATPase_P-typ_TM_dom_sf"/>
</dbReference>
<dbReference type="InterPro" id="IPR023299">
    <property type="entry name" value="ATPase_P-typ_cyto_dom_N"/>
</dbReference>
<keyword evidence="6 11" id="KW-0547">Nucleotide-binding</keyword>
<dbReference type="NCBIfam" id="TIGR01494">
    <property type="entry name" value="ATPase_P-type"/>
    <property type="match status" value="2"/>
</dbReference>
<comment type="similarity">
    <text evidence="2 11">Belongs to the cation transport ATPase (P-type) (TC 3.A.3) family. Type IB subfamily.</text>
</comment>
<dbReference type="NCBIfam" id="TIGR01512">
    <property type="entry name" value="ATPase-IB2_Cd"/>
    <property type="match status" value="1"/>
</dbReference>